<dbReference type="EMBL" id="CP009820">
    <property type="protein sequence ID" value="ATZ58387.1"/>
    <property type="molecule type" value="Genomic_DNA"/>
</dbReference>
<evidence type="ECO:0000313" key="7">
    <source>
        <dbReference type="Proteomes" id="UP000001798"/>
    </source>
</evidence>
<dbReference type="RefSeq" id="XP_001553394.1">
    <property type="nucleotide sequence ID" value="XM_001553344.2"/>
</dbReference>
<gene>
    <name evidence="6" type="ORF">BCIN_16g01850</name>
</gene>
<dbReference type="OrthoDB" id="6770063at2759"/>
<keyword evidence="4 5" id="KW-0472">Membrane</keyword>
<feature type="transmembrane region" description="Helical" evidence="5">
    <location>
        <begin position="30"/>
        <end position="50"/>
    </location>
</feature>
<dbReference type="PANTHER" id="PTHR23502:SF60">
    <property type="entry name" value="MAJOR FACILITATOR SUPERFAMILY (MFS) PROFILE DOMAIN-CONTAINING PROTEIN-RELATED"/>
    <property type="match status" value="1"/>
</dbReference>
<evidence type="ECO:0000256" key="4">
    <source>
        <dbReference type="ARBA" id="ARBA00023136"/>
    </source>
</evidence>
<feature type="transmembrane region" description="Helical" evidence="5">
    <location>
        <begin position="70"/>
        <end position="91"/>
    </location>
</feature>
<dbReference type="GO" id="GO:0016020">
    <property type="term" value="C:membrane"/>
    <property type="evidence" value="ECO:0007669"/>
    <property type="project" value="UniProtKB-SubCell"/>
</dbReference>
<organism evidence="6 7">
    <name type="scientific">Botryotinia fuckeliana (strain B05.10)</name>
    <name type="common">Noble rot fungus</name>
    <name type="synonym">Botrytis cinerea</name>
    <dbReference type="NCBI Taxonomy" id="332648"/>
    <lineage>
        <taxon>Eukaryota</taxon>
        <taxon>Fungi</taxon>
        <taxon>Dikarya</taxon>
        <taxon>Ascomycota</taxon>
        <taxon>Pezizomycotina</taxon>
        <taxon>Leotiomycetes</taxon>
        <taxon>Helotiales</taxon>
        <taxon>Sclerotiniaceae</taxon>
        <taxon>Botrytis</taxon>
    </lineage>
</organism>
<dbReference type="VEuPathDB" id="FungiDB:Bcin16g01850"/>
<proteinExistence type="predicted"/>
<protein>
    <submittedName>
        <fullName evidence="6">Uncharacterized protein</fullName>
    </submittedName>
</protein>
<dbReference type="GeneID" id="5433925"/>
<keyword evidence="3 5" id="KW-1133">Transmembrane helix</keyword>
<keyword evidence="2 5" id="KW-0812">Transmembrane</keyword>
<evidence type="ECO:0000256" key="5">
    <source>
        <dbReference type="SAM" id="Phobius"/>
    </source>
</evidence>
<evidence type="ECO:0000256" key="3">
    <source>
        <dbReference type="ARBA" id="ARBA00022989"/>
    </source>
</evidence>
<evidence type="ECO:0000313" key="6">
    <source>
        <dbReference type="EMBL" id="ATZ58387.1"/>
    </source>
</evidence>
<dbReference type="KEGG" id="bfu:BCIN_16g01850"/>
<name>A0A384K769_BOTFB</name>
<dbReference type="Proteomes" id="UP000001798">
    <property type="component" value="Chromosome 16"/>
</dbReference>
<dbReference type="PANTHER" id="PTHR23502">
    <property type="entry name" value="MAJOR FACILITATOR SUPERFAMILY"/>
    <property type="match status" value="1"/>
</dbReference>
<dbReference type="GO" id="GO:0022857">
    <property type="term" value="F:transmembrane transporter activity"/>
    <property type="evidence" value="ECO:0007669"/>
    <property type="project" value="TreeGrafter"/>
</dbReference>
<reference evidence="6 7" key="2">
    <citation type="journal article" date="2012" name="Eukaryot. Cell">
        <title>Genome update of Botrytis cinerea strains B05.10 and T4.</title>
        <authorList>
            <person name="Staats M."/>
            <person name="van Kan J.A."/>
        </authorList>
    </citation>
    <scope>NUCLEOTIDE SEQUENCE [LARGE SCALE GENOMIC DNA]</scope>
    <source>
        <strain evidence="6 7">B05.10</strain>
    </source>
</reference>
<comment type="subcellular location">
    <subcellularLocation>
        <location evidence="1">Membrane</location>
        <topology evidence="1">Multi-pass membrane protein</topology>
    </subcellularLocation>
</comment>
<accession>A0A384K769</accession>
<dbReference type="AlphaFoldDB" id="A0A384K769"/>
<dbReference type="OMA" id="MAIFIAY"/>
<sequence length="123" mass="13885">MVYGIIYLMLSNFPSLWTTYYHESVGTGGLNYIAIMIGLSIGAQGGGRIVDYVYKTLKARSPDNTGRPEFRVPLLFFSALLVAAGLFMYGWSAETRTFWLSAYIGAEKFDWVWVPAFRPCYVL</sequence>
<dbReference type="SUPFAM" id="SSF103473">
    <property type="entry name" value="MFS general substrate transporter"/>
    <property type="match status" value="1"/>
</dbReference>
<evidence type="ECO:0000256" key="2">
    <source>
        <dbReference type="ARBA" id="ARBA00022692"/>
    </source>
</evidence>
<reference evidence="6 7" key="3">
    <citation type="journal article" date="2017" name="Mol. Plant Pathol.">
        <title>A gapless genome sequence of the fungus Botrytis cinerea.</title>
        <authorList>
            <person name="Van Kan J.A."/>
            <person name="Stassen J.H."/>
            <person name="Mosbach A."/>
            <person name="Van Der Lee T.A."/>
            <person name="Faino L."/>
            <person name="Farmer A.D."/>
            <person name="Papasotiriou D.G."/>
            <person name="Zhou S."/>
            <person name="Seidl M.F."/>
            <person name="Cottam E."/>
            <person name="Edel D."/>
            <person name="Hahn M."/>
            <person name="Schwartz D.C."/>
            <person name="Dietrich R.A."/>
            <person name="Widdison S."/>
            <person name="Scalliet G."/>
        </authorList>
    </citation>
    <scope>NUCLEOTIDE SEQUENCE [LARGE SCALE GENOMIC DNA]</scope>
    <source>
        <strain evidence="6 7">B05.10</strain>
    </source>
</reference>
<reference evidence="6 7" key="1">
    <citation type="journal article" date="2011" name="PLoS Genet.">
        <title>Genomic analysis of the necrotrophic fungal pathogens Sclerotinia sclerotiorum and Botrytis cinerea.</title>
        <authorList>
            <person name="Amselem J."/>
            <person name="Cuomo C.A."/>
            <person name="van Kan J.A."/>
            <person name="Viaud M."/>
            <person name="Benito E.P."/>
            <person name="Couloux A."/>
            <person name="Coutinho P.M."/>
            <person name="de Vries R.P."/>
            <person name="Dyer P.S."/>
            <person name="Fillinger S."/>
            <person name="Fournier E."/>
            <person name="Gout L."/>
            <person name="Hahn M."/>
            <person name="Kohn L."/>
            <person name="Lapalu N."/>
            <person name="Plummer K.M."/>
            <person name="Pradier J.M."/>
            <person name="Quevillon E."/>
            <person name="Sharon A."/>
            <person name="Simon A."/>
            <person name="ten Have A."/>
            <person name="Tudzynski B."/>
            <person name="Tudzynski P."/>
            <person name="Wincker P."/>
            <person name="Andrew M."/>
            <person name="Anthouard V."/>
            <person name="Beever R.E."/>
            <person name="Beffa R."/>
            <person name="Benoit I."/>
            <person name="Bouzid O."/>
            <person name="Brault B."/>
            <person name="Chen Z."/>
            <person name="Choquer M."/>
            <person name="Collemare J."/>
            <person name="Cotton P."/>
            <person name="Danchin E.G."/>
            <person name="Da Silva C."/>
            <person name="Gautier A."/>
            <person name="Giraud C."/>
            <person name="Giraud T."/>
            <person name="Gonzalez C."/>
            <person name="Grossetete S."/>
            <person name="Guldener U."/>
            <person name="Henrissat B."/>
            <person name="Howlett B.J."/>
            <person name="Kodira C."/>
            <person name="Kretschmer M."/>
            <person name="Lappartient A."/>
            <person name="Leroch M."/>
            <person name="Levis C."/>
            <person name="Mauceli E."/>
            <person name="Neuveglise C."/>
            <person name="Oeser B."/>
            <person name="Pearson M."/>
            <person name="Poulain J."/>
            <person name="Poussereau N."/>
            <person name="Quesneville H."/>
            <person name="Rascle C."/>
            <person name="Schumacher J."/>
            <person name="Segurens B."/>
            <person name="Sexton A."/>
            <person name="Silva E."/>
            <person name="Sirven C."/>
            <person name="Soanes D.M."/>
            <person name="Talbot N.J."/>
            <person name="Templeton M."/>
            <person name="Yandava C."/>
            <person name="Yarden O."/>
            <person name="Zeng Q."/>
            <person name="Rollins J.A."/>
            <person name="Lebrun M.H."/>
            <person name="Dickman M."/>
        </authorList>
    </citation>
    <scope>NUCLEOTIDE SEQUENCE [LARGE SCALE GENOMIC DNA]</scope>
    <source>
        <strain evidence="6 7">B05.10</strain>
    </source>
</reference>
<evidence type="ECO:0000256" key="1">
    <source>
        <dbReference type="ARBA" id="ARBA00004141"/>
    </source>
</evidence>
<keyword evidence="7" id="KW-1185">Reference proteome</keyword>
<dbReference type="InterPro" id="IPR036259">
    <property type="entry name" value="MFS_trans_sf"/>
</dbReference>